<organism evidence="2 3">
    <name type="scientific">Stephania japonica</name>
    <dbReference type="NCBI Taxonomy" id="461633"/>
    <lineage>
        <taxon>Eukaryota</taxon>
        <taxon>Viridiplantae</taxon>
        <taxon>Streptophyta</taxon>
        <taxon>Embryophyta</taxon>
        <taxon>Tracheophyta</taxon>
        <taxon>Spermatophyta</taxon>
        <taxon>Magnoliopsida</taxon>
        <taxon>Ranunculales</taxon>
        <taxon>Menispermaceae</taxon>
        <taxon>Menispermoideae</taxon>
        <taxon>Cissampelideae</taxon>
        <taxon>Stephania</taxon>
    </lineage>
</organism>
<comment type="caution">
    <text evidence="2">The sequence shown here is derived from an EMBL/GenBank/DDBJ whole genome shotgun (WGS) entry which is preliminary data.</text>
</comment>
<proteinExistence type="predicted"/>
<protein>
    <submittedName>
        <fullName evidence="2">Uncharacterized protein</fullName>
    </submittedName>
</protein>
<sequence length="148" mass="15860">MCTPDEAVEGMGHSSPSFYYYRDILVPSQLVWLTGQLTVDQTEGGACAPPCWGRRGELKLPSIGPLCPWPPAPTMPVGPPAVGQRATTSLVRPPSRRRKGGKPPLPSPLHGSYGVGEEEPLNGALTPPSGEDGVPLWGPHPPQQRRRQ</sequence>
<gene>
    <name evidence="2" type="ORF">Sjap_008801</name>
</gene>
<name>A0AAP0JQE3_9MAGN</name>
<evidence type="ECO:0000313" key="3">
    <source>
        <dbReference type="Proteomes" id="UP001417504"/>
    </source>
</evidence>
<feature type="region of interest" description="Disordered" evidence="1">
    <location>
        <begin position="72"/>
        <end position="148"/>
    </location>
</feature>
<evidence type="ECO:0000313" key="2">
    <source>
        <dbReference type="EMBL" id="KAK9138207.1"/>
    </source>
</evidence>
<keyword evidence="3" id="KW-1185">Reference proteome</keyword>
<dbReference type="Proteomes" id="UP001417504">
    <property type="component" value="Unassembled WGS sequence"/>
</dbReference>
<dbReference type="EMBL" id="JBBNAE010000003">
    <property type="protein sequence ID" value="KAK9138207.1"/>
    <property type="molecule type" value="Genomic_DNA"/>
</dbReference>
<reference evidence="2 3" key="1">
    <citation type="submission" date="2024-01" db="EMBL/GenBank/DDBJ databases">
        <title>Genome assemblies of Stephania.</title>
        <authorList>
            <person name="Yang L."/>
        </authorList>
    </citation>
    <scope>NUCLEOTIDE SEQUENCE [LARGE SCALE GENOMIC DNA]</scope>
    <source>
        <strain evidence="2">QJT</strain>
        <tissue evidence="2">Leaf</tissue>
    </source>
</reference>
<evidence type="ECO:0000256" key="1">
    <source>
        <dbReference type="SAM" id="MobiDB-lite"/>
    </source>
</evidence>
<accession>A0AAP0JQE3</accession>
<dbReference type="AlphaFoldDB" id="A0AAP0JQE3"/>